<accession>A0A182NXD3</accession>
<evidence type="ECO:0000313" key="2">
    <source>
        <dbReference type="Proteomes" id="UP000075884"/>
    </source>
</evidence>
<dbReference type="EnsemblMetazoa" id="ADIR014514-RA">
    <property type="protein sequence ID" value="ADIR014514-PA"/>
    <property type="gene ID" value="ADIR014514"/>
</dbReference>
<reference evidence="2" key="1">
    <citation type="submission" date="2013-03" db="EMBL/GenBank/DDBJ databases">
        <title>The Genome Sequence of Anopheles dirus WRAIR2.</title>
        <authorList>
            <consortium name="The Broad Institute Genomics Platform"/>
            <person name="Neafsey D.E."/>
            <person name="Walton C."/>
            <person name="Walker B."/>
            <person name="Young S.K."/>
            <person name="Zeng Q."/>
            <person name="Gargeya S."/>
            <person name="Fitzgerald M."/>
            <person name="Haas B."/>
            <person name="Abouelleil A."/>
            <person name="Allen A.W."/>
            <person name="Alvarado L."/>
            <person name="Arachchi H.M."/>
            <person name="Berlin A.M."/>
            <person name="Chapman S.B."/>
            <person name="Gainer-Dewar J."/>
            <person name="Goldberg J."/>
            <person name="Griggs A."/>
            <person name="Gujja S."/>
            <person name="Hansen M."/>
            <person name="Howarth C."/>
            <person name="Imamovic A."/>
            <person name="Ireland A."/>
            <person name="Larimer J."/>
            <person name="McCowan C."/>
            <person name="Murphy C."/>
            <person name="Pearson M."/>
            <person name="Poon T.W."/>
            <person name="Priest M."/>
            <person name="Roberts A."/>
            <person name="Saif S."/>
            <person name="Shea T."/>
            <person name="Sisk P."/>
            <person name="Sykes S."/>
            <person name="Wortman J."/>
            <person name="Nusbaum C."/>
            <person name="Birren B."/>
        </authorList>
    </citation>
    <scope>NUCLEOTIDE SEQUENCE [LARGE SCALE GENOMIC DNA]</scope>
    <source>
        <strain evidence="2">WRAIR2</strain>
    </source>
</reference>
<protein>
    <submittedName>
        <fullName evidence="1">Uncharacterized protein</fullName>
    </submittedName>
</protein>
<name>A0A182NXD3_9DIPT</name>
<dbReference type="AlphaFoldDB" id="A0A182NXD3"/>
<evidence type="ECO:0000313" key="1">
    <source>
        <dbReference type="EnsemblMetazoa" id="ADIR014514-PA"/>
    </source>
</evidence>
<keyword evidence="2" id="KW-1185">Reference proteome</keyword>
<dbReference type="Proteomes" id="UP000075884">
    <property type="component" value="Unassembled WGS sequence"/>
</dbReference>
<reference evidence="1" key="2">
    <citation type="submission" date="2020-05" db="UniProtKB">
        <authorList>
            <consortium name="EnsemblMetazoa"/>
        </authorList>
    </citation>
    <scope>IDENTIFICATION</scope>
    <source>
        <strain evidence="1">WRAIR2</strain>
    </source>
</reference>
<dbReference type="VEuPathDB" id="VectorBase:ADIR014514"/>
<proteinExistence type="predicted"/>
<sequence length="54" mass="6560">MFRDMRLEEDKILLYQKKAKPSYLTPYIKSEFNRSFCSCLCNRVAMQSFDNRSR</sequence>
<organism evidence="1 2">
    <name type="scientific">Anopheles dirus</name>
    <dbReference type="NCBI Taxonomy" id="7168"/>
    <lineage>
        <taxon>Eukaryota</taxon>
        <taxon>Metazoa</taxon>
        <taxon>Ecdysozoa</taxon>
        <taxon>Arthropoda</taxon>
        <taxon>Hexapoda</taxon>
        <taxon>Insecta</taxon>
        <taxon>Pterygota</taxon>
        <taxon>Neoptera</taxon>
        <taxon>Endopterygota</taxon>
        <taxon>Diptera</taxon>
        <taxon>Nematocera</taxon>
        <taxon>Culicoidea</taxon>
        <taxon>Culicidae</taxon>
        <taxon>Anophelinae</taxon>
        <taxon>Anopheles</taxon>
    </lineage>
</organism>